<protein>
    <submittedName>
        <fullName evidence="2">Uncharacterized protein</fullName>
    </submittedName>
</protein>
<keyword evidence="1" id="KW-0175">Coiled coil</keyword>
<evidence type="ECO:0000313" key="2">
    <source>
        <dbReference type="EMBL" id="MBF1305889.1"/>
    </source>
</evidence>
<evidence type="ECO:0000313" key="3">
    <source>
        <dbReference type="Proteomes" id="UP000780721"/>
    </source>
</evidence>
<dbReference type="AlphaFoldDB" id="A0A930H462"/>
<feature type="coiled-coil region" evidence="1">
    <location>
        <begin position="320"/>
        <end position="361"/>
    </location>
</feature>
<name>A0A930H462_9FIRM</name>
<accession>A0A930H462</accession>
<sequence>MEYKKGLIKISRKQLYDEIWTSSVSGVAKKYNLNYAKLIISCKQANIPFPSSGFWTRKNLGKDISAEIVPLPESNLEYVSVYLNNASMQTSKERAELENSLSNQNSISDIKIDENEEKLYRDILDYLDEAERVMVIAQACSIKIVERARLHPVLAKYKTMMEDYRVKLKEAKSNPYYNPRNKPDGEPVFFPDLSENGAKRTIAILNALYKGIEALGGSINDDLSVTIHKDSVRFRFAESKDKIKHELTKKDIQELAKYEKDLKNGYRWISMPQIRKYDHVFNGKLRIVFGEKNYLRDNEFQRLEDRLGDILIRFYDKSEENRIERERREEEQRIREAEQRRKEEIRERKNLESQRTKELANKAEDYRIACDIRRFIEDAMKSGKEEFSHEWLAWASLKADWYDPIIAAEDKYLGVREHGKSKEEKEMGDEKIRKEKSIFYGGWY</sequence>
<dbReference type="Proteomes" id="UP000780721">
    <property type="component" value="Unassembled WGS sequence"/>
</dbReference>
<gene>
    <name evidence="2" type="ORF">HXM91_08615</name>
</gene>
<comment type="caution">
    <text evidence="2">The sequence shown here is derived from an EMBL/GenBank/DDBJ whole genome shotgun (WGS) entry which is preliminary data.</text>
</comment>
<dbReference type="EMBL" id="JABZRB010000305">
    <property type="protein sequence ID" value="MBF1305889.1"/>
    <property type="molecule type" value="Genomic_DNA"/>
</dbReference>
<reference evidence="2" key="1">
    <citation type="submission" date="2020-04" db="EMBL/GenBank/DDBJ databases">
        <title>Deep metagenomics examines the oral microbiome during advanced dental caries in children, revealing novel taxa and co-occurrences with host molecules.</title>
        <authorList>
            <person name="Baker J.L."/>
            <person name="Morton J.T."/>
            <person name="Dinis M."/>
            <person name="Alvarez R."/>
            <person name="Tran N.C."/>
            <person name="Knight R."/>
            <person name="Edlund A."/>
        </authorList>
    </citation>
    <scope>NUCLEOTIDE SEQUENCE</scope>
    <source>
        <strain evidence="2">JCVI_48_bin.5</strain>
    </source>
</reference>
<proteinExistence type="predicted"/>
<evidence type="ECO:0000256" key="1">
    <source>
        <dbReference type="SAM" id="Coils"/>
    </source>
</evidence>
<organism evidence="2 3">
    <name type="scientific">Oribacterium sinus</name>
    <dbReference type="NCBI Taxonomy" id="237576"/>
    <lineage>
        <taxon>Bacteria</taxon>
        <taxon>Bacillati</taxon>
        <taxon>Bacillota</taxon>
        <taxon>Clostridia</taxon>
        <taxon>Lachnospirales</taxon>
        <taxon>Lachnospiraceae</taxon>
        <taxon>Oribacterium</taxon>
    </lineage>
</organism>